<keyword evidence="7 17" id="KW-0479">Metal-binding</keyword>
<dbReference type="CDD" id="cd09601">
    <property type="entry name" value="M1_APN-Q_like"/>
    <property type="match status" value="1"/>
</dbReference>
<dbReference type="Pfam" id="PF11838">
    <property type="entry name" value="ERAP1_C"/>
    <property type="match status" value="1"/>
</dbReference>
<dbReference type="PANTHER" id="PTHR11533">
    <property type="entry name" value="PROTEASE M1 ZINC METALLOPROTEASE"/>
    <property type="match status" value="1"/>
</dbReference>
<keyword evidence="6 19" id="KW-0812">Transmembrane</keyword>
<feature type="active site" description="Proton acceptor" evidence="16">
    <location>
        <position position="388"/>
    </location>
</feature>
<evidence type="ECO:0000256" key="4">
    <source>
        <dbReference type="ARBA" id="ARBA00022475"/>
    </source>
</evidence>
<dbReference type="GO" id="GO:0005886">
    <property type="term" value="C:plasma membrane"/>
    <property type="evidence" value="ECO:0007669"/>
    <property type="project" value="UniProtKB-SubCell"/>
</dbReference>
<dbReference type="InterPro" id="IPR027268">
    <property type="entry name" value="Peptidase_M4/M1_CTD_sf"/>
</dbReference>
<dbReference type="SUPFAM" id="SSF63737">
    <property type="entry name" value="Leukotriene A4 hydrolase N-terminal domain"/>
    <property type="match status" value="1"/>
</dbReference>
<dbReference type="GO" id="GO:0008270">
    <property type="term" value="F:zinc ion binding"/>
    <property type="evidence" value="ECO:0007669"/>
    <property type="project" value="UniProtKB-UniRule"/>
</dbReference>
<dbReference type="Proteomes" id="UP001186944">
    <property type="component" value="Unassembled WGS sequence"/>
</dbReference>
<evidence type="ECO:0000256" key="9">
    <source>
        <dbReference type="ARBA" id="ARBA00022833"/>
    </source>
</evidence>
<dbReference type="EMBL" id="VSWD01000010">
    <property type="protein sequence ID" value="KAK3089030.1"/>
    <property type="molecule type" value="Genomic_DNA"/>
</dbReference>
<evidence type="ECO:0000256" key="6">
    <source>
        <dbReference type="ARBA" id="ARBA00022692"/>
    </source>
</evidence>
<dbReference type="InterPro" id="IPR034016">
    <property type="entry name" value="M1_APN-typ"/>
</dbReference>
<dbReference type="InterPro" id="IPR001930">
    <property type="entry name" value="Peptidase_M1"/>
</dbReference>
<evidence type="ECO:0000256" key="10">
    <source>
        <dbReference type="ARBA" id="ARBA00022968"/>
    </source>
</evidence>
<dbReference type="Gene3D" id="2.60.40.1730">
    <property type="entry name" value="tricorn interacting facor f3 domain"/>
    <property type="match status" value="1"/>
</dbReference>
<feature type="binding site" evidence="17">
    <location>
        <position position="387"/>
    </location>
    <ligand>
        <name>Zn(2+)</name>
        <dbReference type="ChEBI" id="CHEBI:29105"/>
        <note>catalytic</note>
    </ligand>
</feature>
<keyword evidence="8 19" id="KW-0378">Hydrolase</keyword>
<evidence type="ECO:0000256" key="5">
    <source>
        <dbReference type="ARBA" id="ARBA00022670"/>
    </source>
</evidence>
<accession>A0AA88XNW9</accession>
<evidence type="ECO:0000259" key="20">
    <source>
        <dbReference type="Pfam" id="PF11838"/>
    </source>
</evidence>
<evidence type="ECO:0000256" key="11">
    <source>
        <dbReference type="ARBA" id="ARBA00022989"/>
    </source>
</evidence>
<keyword evidence="12 19" id="KW-0482">Metalloprotease</keyword>
<evidence type="ECO:0000256" key="19">
    <source>
        <dbReference type="RuleBase" id="RU364040"/>
    </source>
</evidence>
<evidence type="ECO:0000256" key="17">
    <source>
        <dbReference type="PIRSR" id="PIRSR634016-3"/>
    </source>
</evidence>
<dbReference type="InterPro" id="IPR045357">
    <property type="entry name" value="Aminopeptidase_N-like_N"/>
</dbReference>
<evidence type="ECO:0000256" key="15">
    <source>
        <dbReference type="ARBA" id="ARBA00023180"/>
    </source>
</evidence>
<proteinExistence type="inferred from homology"/>
<dbReference type="GO" id="GO:0004230">
    <property type="term" value="F:glutamyl aminopeptidase activity"/>
    <property type="evidence" value="ECO:0007669"/>
    <property type="project" value="UniProtKB-EC"/>
</dbReference>
<evidence type="ECO:0000313" key="22">
    <source>
        <dbReference type="EMBL" id="KAK3089030.1"/>
    </source>
</evidence>
<evidence type="ECO:0000259" key="21">
    <source>
        <dbReference type="Pfam" id="PF17900"/>
    </source>
</evidence>
<evidence type="ECO:0000256" key="8">
    <source>
        <dbReference type="ARBA" id="ARBA00022801"/>
    </source>
</evidence>
<organism evidence="22 23">
    <name type="scientific">Pinctada imbricata</name>
    <name type="common">Atlantic pearl-oyster</name>
    <name type="synonym">Pinctada martensii</name>
    <dbReference type="NCBI Taxonomy" id="66713"/>
    <lineage>
        <taxon>Eukaryota</taxon>
        <taxon>Metazoa</taxon>
        <taxon>Spiralia</taxon>
        <taxon>Lophotrochozoa</taxon>
        <taxon>Mollusca</taxon>
        <taxon>Bivalvia</taxon>
        <taxon>Autobranchia</taxon>
        <taxon>Pteriomorphia</taxon>
        <taxon>Pterioida</taxon>
        <taxon>Pterioidea</taxon>
        <taxon>Pteriidae</taxon>
        <taxon>Pinctada</taxon>
    </lineage>
</organism>
<keyword evidence="3 19" id="KW-0031">Aminopeptidase</keyword>
<evidence type="ECO:0000256" key="7">
    <source>
        <dbReference type="ARBA" id="ARBA00022723"/>
    </source>
</evidence>
<keyword evidence="9 17" id="KW-0862">Zinc</keyword>
<dbReference type="AlphaFoldDB" id="A0AA88XNW9"/>
<keyword evidence="4" id="KW-1003">Cell membrane</keyword>
<keyword evidence="14" id="KW-1015">Disulfide bond</keyword>
<gene>
    <name evidence="22" type="ORF">FSP39_000261</name>
</gene>
<keyword evidence="11 19" id="KW-1133">Transmembrane helix</keyword>
<dbReference type="GO" id="GO:0043171">
    <property type="term" value="P:peptide catabolic process"/>
    <property type="evidence" value="ECO:0007669"/>
    <property type="project" value="TreeGrafter"/>
</dbReference>
<keyword evidence="15" id="KW-0325">Glycoprotein</keyword>
<dbReference type="FunFam" id="2.60.40.1730:FF:000012">
    <property type="entry name" value="Aminopeptidase N"/>
    <property type="match status" value="1"/>
</dbReference>
<keyword evidence="5 19" id="KW-0645">Protease</keyword>
<feature type="transmembrane region" description="Helical" evidence="19">
    <location>
        <begin position="12"/>
        <end position="35"/>
    </location>
</feature>
<dbReference type="GO" id="GO:0042277">
    <property type="term" value="F:peptide binding"/>
    <property type="evidence" value="ECO:0007669"/>
    <property type="project" value="TreeGrafter"/>
</dbReference>
<dbReference type="GO" id="GO:0005737">
    <property type="term" value="C:cytoplasm"/>
    <property type="evidence" value="ECO:0007669"/>
    <property type="project" value="TreeGrafter"/>
</dbReference>
<dbReference type="Pfam" id="PF17900">
    <property type="entry name" value="Peptidase_M1_N"/>
    <property type="match status" value="1"/>
</dbReference>
<dbReference type="Gene3D" id="1.10.390.10">
    <property type="entry name" value="Neutral Protease Domain 2"/>
    <property type="match status" value="1"/>
</dbReference>
<evidence type="ECO:0000313" key="23">
    <source>
        <dbReference type="Proteomes" id="UP001186944"/>
    </source>
</evidence>
<evidence type="ECO:0000256" key="16">
    <source>
        <dbReference type="PIRSR" id="PIRSR634016-1"/>
    </source>
</evidence>
<keyword evidence="10" id="KW-0735">Signal-anchor</keyword>
<name>A0AA88XNW9_PINIB</name>
<dbReference type="GO" id="GO:0006508">
    <property type="term" value="P:proteolysis"/>
    <property type="evidence" value="ECO:0007669"/>
    <property type="project" value="UniProtKB-KW"/>
</dbReference>
<feature type="binding site" evidence="17">
    <location>
        <position position="410"/>
    </location>
    <ligand>
        <name>Zn(2+)</name>
        <dbReference type="ChEBI" id="CHEBI:29105"/>
        <note>catalytic</note>
    </ligand>
</feature>
<evidence type="ECO:0000256" key="18">
    <source>
        <dbReference type="PIRSR" id="PIRSR634016-4"/>
    </source>
</evidence>
<keyword evidence="13 19" id="KW-0472">Membrane</keyword>
<dbReference type="GO" id="GO:0070006">
    <property type="term" value="F:metalloaminopeptidase activity"/>
    <property type="evidence" value="ECO:0007669"/>
    <property type="project" value="TreeGrafter"/>
</dbReference>
<comment type="similarity">
    <text evidence="2 19">Belongs to the peptidase M1 family.</text>
</comment>
<dbReference type="SUPFAM" id="SSF55486">
    <property type="entry name" value="Metalloproteases ('zincins'), catalytic domain"/>
    <property type="match status" value="1"/>
</dbReference>
<evidence type="ECO:0000256" key="2">
    <source>
        <dbReference type="ARBA" id="ARBA00010136"/>
    </source>
</evidence>
<dbReference type="FunFam" id="1.25.50.20:FF:000001">
    <property type="entry name" value="Aminopeptidase"/>
    <property type="match status" value="1"/>
</dbReference>
<evidence type="ECO:0000256" key="13">
    <source>
        <dbReference type="ARBA" id="ARBA00023136"/>
    </source>
</evidence>
<reference evidence="22" key="1">
    <citation type="submission" date="2019-08" db="EMBL/GenBank/DDBJ databases">
        <title>The improved chromosome-level genome for the pearl oyster Pinctada fucata martensii using PacBio sequencing and Hi-C.</title>
        <authorList>
            <person name="Zheng Z."/>
        </authorList>
    </citation>
    <scope>NUCLEOTIDE SEQUENCE</scope>
    <source>
        <strain evidence="22">ZZ-2019</strain>
        <tissue evidence="22">Adductor muscle</tissue>
    </source>
</reference>
<feature type="binding site" evidence="17">
    <location>
        <position position="391"/>
    </location>
    <ligand>
        <name>Zn(2+)</name>
        <dbReference type="ChEBI" id="CHEBI:29105"/>
        <note>catalytic</note>
    </ligand>
</feature>
<comment type="cofactor">
    <cofactor evidence="17 19">
        <name>Zn(2+)</name>
        <dbReference type="ChEBI" id="CHEBI:29105"/>
    </cofactor>
    <text evidence="17 19">Binds 1 zinc ion per subunit.</text>
</comment>
<sequence>MSSKTKTYVNKRVVYACVILMLALPVLVGVLVWYFTKNDCDAKLNNNPPSAAAAANTGGKLSTKLPEVTTRKPSADEPWLYPRLTRDVLPSHYDITLYPNFYGDNGVFEGNETVELDVKKDTRFVLIHINFLDISQTSLRFKDTSQSISFKTPWFYEKNQYWVIECDQTLAKGSVLVLDLTFSGSLTRAIVGFYKSSYINSITKEERHLATSKFEPVNARRAFPCFDEPNIKANYTVHLVHRPGYIALSNMPDTDTVPWEHENSLLITHFERSVEMSTYLVCFTVCDFTYLNDTTKFGTPIRAFATPDRVNQTVFALMVAKNAMELYEEYFNVKYPLPKQDLIAIPDFVSGAMEHWGLISFRETNFLYDEEEASPANQQRVNIVVSHEVSHQWFGNLVTMDWWDDLWLNEGFASFIEYLGANYSEPSWKMLEQFVTEDVQPIMVTDAGVSSHPIILQVDNPDQINEVFDGITYSKIMENVDKAGLIDDAFNLARGGYIHYEVPLKLTLYLDQENAHLPWESTYTALDYISDMMETGKSFGQWRVGIIIHDCRMPFLEYILAKSKPVLERLGWEDSSDHLQNLMRTNMISLACGMADKDCLDNATRKFRNWLDNGISVSPNIRSLVYRYGMQSGGSAKDWDKLWNKYQTETVPQEQIKLLYGMAHTRIVWLLVRFLEYTKNESLVRSQDFFTVVQYIAQNPAGKSLTWDWVRSNYDYLVQRFTTFSRSFGRLVPNIISDFNTAFQLQEVEEFFKTYPDAGAGANARGMALEGIKRNIKWKQDSETQIVDWLCNTVKIC</sequence>
<keyword evidence="23" id="KW-1185">Reference proteome</keyword>
<evidence type="ECO:0000256" key="12">
    <source>
        <dbReference type="ARBA" id="ARBA00023049"/>
    </source>
</evidence>
<evidence type="ECO:0000256" key="14">
    <source>
        <dbReference type="ARBA" id="ARBA00023157"/>
    </source>
</evidence>
<comment type="subcellular location">
    <subcellularLocation>
        <location evidence="1">Cell membrane</location>
        <topology evidence="1">Single-pass type II membrane protein</topology>
    </subcellularLocation>
</comment>
<feature type="site" description="Transition state stabilizer" evidence="18">
    <location>
        <position position="473"/>
    </location>
</feature>
<dbReference type="PANTHER" id="PTHR11533:SF276">
    <property type="entry name" value="GLUTAMYL AMINOPEPTIDASE"/>
    <property type="match status" value="1"/>
</dbReference>
<evidence type="ECO:0000256" key="1">
    <source>
        <dbReference type="ARBA" id="ARBA00004401"/>
    </source>
</evidence>
<dbReference type="FunFam" id="1.10.390.10:FF:000006">
    <property type="entry name" value="Puromycin-sensitive aminopeptidase"/>
    <property type="match status" value="1"/>
</dbReference>
<protein>
    <recommendedName>
        <fullName evidence="19">Aminopeptidase</fullName>
        <ecNumber evidence="19">3.4.11.-</ecNumber>
    </recommendedName>
</protein>
<comment type="caution">
    <text evidence="22">The sequence shown here is derived from an EMBL/GenBank/DDBJ whole genome shotgun (WGS) entry which is preliminary data.</text>
</comment>
<feature type="domain" description="Aminopeptidase N-like N-terminal" evidence="21">
    <location>
        <begin position="90"/>
        <end position="280"/>
    </location>
</feature>
<dbReference type="PRINTS" id="PR00756">
    <property type="entry name" value="ALADIPTASE"/>
</dbReference>
<dbReference type="InterPro" id="IPR042097">
    <property type="entry name" value="Aminopeptidase_N-like_N_sf"/>
</dbReference>
<evidence type="ECO:0000256" key="3">
    <source>
        <dbReference type="ARBA" id="ARBA00022438"/>
    </source>
</evidence>
<dbReference type="Gene3D" id="1.25.50.20">
    <property type="match status" value="1"/>
</dbReference>
<dbReference type="InterPro" id="IPR050344">
    <property type="entry name" value="Peptidase_M1_aminopeptidases"/>
</dbReference>
<dbReference type="InterPro" id="IPR024571">
    <property type="entry name" value="ERAP1-like_C_dom"/>
</dbReference>
<feature type="domain" description="ERAP1-like C-terminal" evidence="20">
    <location>
        <begin position="474"/>
        <end position="774"/>
    </location>
</feature>
<dbReference type="GO" id="GO:0005615">
    <property type="term" value="C:extracellular space"/>
    <property type="evidence" value="ECO:0007669"/>
    <property type="project" value="TreeGrafter"/>
</dbReference>
<dbReference type="EC" id="3.4.11.-" evidence="19"/>